<dbReference type="PANTHER" id="PTHR14326:SF58">
    <property type="entry name" value="TPX2 (TARGETING PROTEIN FOR XKLP2) PROTEIN FAMILY"/>
    <property type="match status" value="1"/>
</dbReference>
<dbReference type="GO" id="GO:0005819">
    <property type="term" value="C:spindle"/>
    <property type="evidence" value="ECO:0007669"/>
    <property type="project" value="InterPro"/>
</dbReference>
<organism evidence="8 9">
    <name type="scientific">Ensete ventricosum</name>
    <name type="common">Abyssinian banana</name>
    <name type="synonym">Musa ensete</name>
    <dbReference type="NCBI Taxonomy" id="4639"/>
    <lineage>
        <taxon>Eukaryota</taxon>
        <taxon>Viridiplantae</taxon>
        <taxon>Streptophyta</taxon>
        <taxon>Embryophyta</taxon>
        <taxon>Tracheophyta</taxon>
        <taxon>Spermatophyta</taxon>
        <taxon>Magnoliopsida</taxon>
        <taxon>Liliopsida</taxon>
        <taxon>Zingiberales</taxon>
        <taxon>Musaceae</taxon>
        <taxon>Ensete</taxon>
    </lineage>
</organism>
<feature type="domain" description="TPX2 C-terminal" evidence="7">
    <location>
        <begin position="351"/>
        <end position="425"/>
    </location>
</feature>
<dbReference type="AlphaFoldDB" id="A0AAV8RAD2"/>
<name>A0AAV8RAD2_ENSVE</name>
<keyword evidence="9" id="KW-1185">Reference proteome</keyword>
<evidence type="ECO:0000256" key="5">
    <source>
        <dbReference type="ARBA" id="ARBA00023212"/>
    </source>
</evidence>
<evidence type="ECO:0000256" key="4">
    <source>
        <dbReference type="ARBA" id="ARBA00022701"/>
    </source>
</evidence>
<keyword evidence="3" id="KW-0963">Cytoplasm</keyword>
<dbReference type="EMBL" id="JAQQAF010000004">
    <property type="protein sequence ID" value="KAJ8492625.1"/>
    <property type="molecule type" value="Genomic_DNA"/>
</dbReference>
<gene>
    <name evidence="8" type="ORF">OPV22_014346</name>
</gene>
<accession>A0AAV8RAD2</accession>
<sequence length="449" mass="50672">MATPSKKTLPSRSPTSEILKVSENFDPNVPISAPLSSKKPMKSPAILSAQSNKANPKTSGRIVVPPPPPERARKFIVAKKSSGRAGKGLDFEKCRKEAYEALRASQEEFFRGGCSSGAAGVADSEKEGTNETGEIVNSGAQEMEGDSEVTKMRTLVMEKAMSSMPEPGSGRVKHLVKAFESLLSIPKDDEGEKSDEERKLSNWTLPGLQQSAKLVEAGPSSTSFFSSAEFFPSGELERDLRLYSSIQCHSDRSSCGSRISGGGRNKRNSSESLRRNWNKMLKVTIQHPFKLKTEQRGRMKEEQFIKKVKDMLMVEEKQRIPIAQGLPWTTDEPEHLVKPPVKESTEPIDIVFHSDVRAAERAEFDQFVVERINFAEQLRLEREMQRKLEEEEEIWRLRRELVPKAQPMPYFDRPFIPKKSERPRTIPKEPRFHIRPRKSSCSSASMLQR</sequence>
<feature type="compositionally biased region" description="Polar residues" evidence="6">
    <location>
        <begin position="439"/>
        <end position="449"/>
    </location>
</feature>
<evidence type="ECO:0000256" key="3">
    <source>
        <dbReference type="ARBA" id="ARBA00022490"/>
    </source>
</evidence>
<evidence type="ECO:0000256" key="2">
    <source>
        <dbReference type="ARBA" id="ARBA00005885"/>
    </source>
</evidence>
<feature type="region of interest" description="Disordered" evidence="6">
    <location>
        <begin position="113"/>
        <end position="148"/>
    </location>
</feature>
<dbReference type="GO" id="GO:0005880">
    <property type="term" value="C:nuclear microtubule"/>
    <property type="evidence" value="ECO:0007669"/>
    <property type="project" value="TreeGrafter"/>
</dbReference>
<dbReference type="GO" id="GO:0060236">
    <property type="term" value="P:regulation of mitotic spindle organization"/>
    <property type="evidence" value="ECO:0007669"/>
    <property type="project" value="InterPro"/>
</dbReference>
<feature type="compositionally biased region" description="Basic and acidic residues" evidence="6">
    <location>
        <begin position="418"/>
        <end position="432"/>
    </location>
</feature>
<reference evidence="8 9" key="1">
    <citation type="submission" date="2022-12" db="EMBL/GenBank/DDBJ databases">
        <title>Chromosome-scale assembly of the Ensete ventricosum genome.</title>
        <authorList>
            <person name="Dussert Y."/>
            <person name="Stocks J."/>
            <person name="Wendawek A."/>
            <person name="Woldeyes F."/>
            <person name="Nichols R.A."/>
            <person name="Borrell J.S."/>
        </authorList>
    </citation>
    <scope>NUCLEOTIDE SEQUENCE [LARGE SCALE GENOMIC DNA]</scope>
    <source>
        <strain evidence="9">cv. Maze</strain>
        <tissue evidence="8">Seeds</tissue>
    </source>
</reference>
<comment type="similarity">
    <text evidence="2">Belongs to the TPX2 family.</text>
</comment>
<comment type="subcellular location">
    <subcellularLocation>
        <location evidence="1">Cytoplasm</location>
        <location evidence="1">Cytoskeleton</location>
    </subcellularLocation>
</comment>
<dbReference type="Proteomes" id="UP001222027">
    <property type="component" value="Unassembled WGS sequence"/>
</dbReference>
<evidence type="ECO:0000313" key="8">
    <source>
        <dbReference type="EMBL" id="KAJ8492625.1"/>
    </source>
</evidence>
<feature type="compositionally biased region" description="Polar residues" evidence="6">
    <location>
        <begin position="48"/>
        <end position="58"/>
    </location>
</feature>
<dbReference type="InterPro" id="IPR009675">
    <property type="entry name" value="TPX2_fam"/>
</dbReference>
<dbReference type="GO" id="GO:0030295">
    <property type="term" value="F:protein kinase activator activity"/>
    <property type="evidence" value="ECO:0007669"/>
    <property type="project" value="TreeGrafter"/>
</dbReference>
<dbReference type="GO" id="GO:0008017">
    <property type="term" value="F:microtubule binding"/>
    <property type="evidence" value="ECO:0007669"/>
    <property type="project" value="TreeGrafter"/>
</dbReference>
<evidence type="ECO:0000259" key="7">
    <source>
        <dbReference type="Pfam" id="PF06886"/>
    </source>
</evidence>
<dbReference type="GO" id="GO:0090307">
    <property type="term" value="P:mitotic spindle assembly"/>
    <property type="evidence" value="ECO:0007669"/>
    <property type="project" value="TreeGrafter"/>
</dbReference>
<comment type="caution">
    <text evidence="8">The sequence shown here is derived from an EMBL/GenBank/DDBJ whole genome shotgun (WGS) entry which is preliminary data.</text>
</comment>
<feature type="compositionally biased region" description="Polar residues" evidence="6">
    <location>
        <begin position="1"/>
        <end position="16"/>
    </location>
</feature>
<dbReference type="PANTHER" id="PTHR14326">
    <property type="entry name" value="TARGETING PROTEIN FOR XKLP2"/>
    <property type="match status" value="1"/>
</dbReference>
<feature type="region of interest" description="Disordered" evidence="6">
    <location>
        <begin position="411"/>
        <end position="449"/>
    </location>
</feature>
<dbReference type="InterPro" id="IPR027329">
    <property type="entry name" value="TPX2_C"/>
</dbReference>
<keyword evidence="5" id="KW-0206">Cytoskeleton</keyword>
<protein>
    <recommendedName>
        <fullName evidence="7">TPX2 C-terminal domain-containing protein</fullName>
    </recommendedName>
</protein>
<dbReference type="Pfam" id="PF06886">
    <property type="entry name" value="TPX2"/>
    <property type="match status" value="1"/>
</dbReference>
<evidence type="ECO:0000256" key="1">
    <source>
        <dbReference type="ARBA" id="ARBA00004245"/>
    </source>
</evidence>
<keyword evidence="4" id="KW-0493">Microtubule</keyword>
<proteinExistence type="inferred from homology"/>
<evidence type="ECO:0000256" key="6">
    <source>
        <dbReference type="SAM" id="MobiDB-lite"/>
    </source>
</evidence>
<evidence type="ECO:0000313" key="9">
    <source>
        <dbReference type="Proteomes" id="UP001222027"/>
    </source>
</evidence>
<feature type="region of interest" description="Disordered" evidence="6">
    <location>
        <begin position="1"/>
        <end position="70"/>
    </location>
</feature>